<feature type="signal peptide" evidence="6">
    <location>
        <begin position="1"/>
        <end position="23"/>
    </location>
</feature>
<dbReference type="Gene3D" id="3.80.10.10">
    <property type="entry name" value="Ribonuclease Inhibitor"/>
    <property type="match status" value="4"/>
</dbReference>
<dbReference type="AlphaFoldDB" id="A0A7X9RY27"/>
<dbReference type="PROSITE" id="PS51257">
    <property type="entry name" value="PROKAR_LIPOPROTEIN"/>
    <property type="match status" value="1"/>
</dbReference>
<comment type="caution">
    <text evidence="8">The sequence shown here is derived from an EMBL/GenBank/DDBJ whole genome shotgun (WGS) entry which is preliminary data.</text>
</comment>
<dbReference type="Pfam" id="PF13855">
    <property type="entry name" value="LRR_8"/>
    <property type="match status" value="1"/>
</dbReference>
<dbReference type="InterPro" id="IPR052592">
    <property type="entry name" value="LRR-RLK"/>
</dbReference>
<dbReference type="Pfam" id="PF14900">
    <property type="entry name" value="DUF4493"/>
    <property type="match status" value="1"/>
</dbReference>
<evidence type="ECO:0000256" key="5">
    <source>
        <dbReference type="ARBA" id="ARBA00023136"/>
    </source>
</evidence>
<dbReference type="SMART" id="SM00365">
    <property type="entry name" value="LRR_SD22"/>
    <property type="match status" value="5"/>
</dbReference>
<feature type="domain" description="Disease resistance R13L4/SHOC-2-like LRR" evidence="7">
    <location>
        <begin position="304"/>
        <end position="411"/>
    </location>
</feature>
<dbReference type="RefSeq" id="WP_205959969.1">
    <property type="nucleotide sequence ID" value="NZ_JABANE010000073.1"/>
</dbReference>
<dbReference type="GO" id="GO:0016020">
    <property type="term" value="C:membrane"/>
    <property type="evidence" value="ECO:0007669"/>
    <property type="project" value="UniProtKB-SubCell"/>
</dbReference>
<proteinExistence type="predicted"/>
<sequence>MFLTKKQLLLLSFLIVSFFSCQNEEESSPTGTASFRLSVQDENIVNIGRIQSVSTDDFVIAIIDKSNDQEVASYPRFADMPSSISLVQGEYKVTASSGTETAADFDNPVYYGESDLSITAGETSTVSIECVLSNIKVQITHTEDAMTRFSDVYTEVSTENGTLTFTQGESRFGYFSADGDLTTLTVNIYYTQGGVETTTTKTYDASTNDYFDIMINASLDGEAGVDVAVGDENVIEDEILIGEFSDRDILMALYNSTDGENWSHNFNWGSDEPLNQWSGISTDNGFVTRIDLSYRNLSGEIPAALGKLTNLRYLNLSNNQLTGGLPSALGDLSNLKEMILYDNQLTGEIPSDLSKLSKLENLELSINQFTSVPTALGNLTNLKVLTLSANPLTEVPTTLGNLTNLERLSMSNSQLTIITVEIGNLTNLKNLVLTGTKITEIPSSIGNLTKLEYLNLENNQLVDIPVEFGSLTNLRSLYMRDNQLTGEIPASLGNLTNLKEMLLFNNKLTGEIPATLGNLTNLEMMDLSNNQLTGQIPSELGNLSSLEYMYLYKNQLTGTIPSALGSLPNLLDLYLYENDLSGEIPSELANITTLEYLYLRSNQLTGPIPQAIVDVILSNGGSFLVDPENVPL</sequence>
<dbReference type="InterPro" id="IPR027840">
    <property type="entry name" value="DUF4493"/>
</dbReference>
<dbReference type="FunFam" id="3.80.10.10:FF:000095">
    <property type="entry name" value="LRR receptor-like serine/threonine-protein kinase GSO1"/>
    <property type="match status" value="1"/>
</dbReference>
<dbReference type="PROSITE" id="PS51450">
    <property type="entry name" value="LRR"/>
    <property type="match status" value="1"/>
</dbReference>
<dbReference type="SUPFAM" id="SSF52047">
    <property type="entry name" value="RNI-like"/>
    <property type="match status" value="1"/>
</dbReference>
<feature type="chain" id="PRO_5031490267" evidence="6">
    <location>
        <begin position="24"/>
        <end position="632"/>
    </location>
</feature>
<evidence type="ECO:0000256" key="6">
    <source>
        <dbReference type="SAM" id="SignalP"/>
    </source>
</evidence>
<feature type="domain" description="Disease resistance R13L4/SHOC-2-like LRR" evidence="7">
    <location>
        <begin position="421"/>
        <end position="527"/>
    </location>
</feature>
<dbReference type="InterPro" id="IPR003591">
    <property type="entry name" value="Leu-rich_rpt_typical-subtyp"/>
</dbReference>
<name>A0A7X9RY27_9BACT</name>
<keyword evidence="4" id="KW-0677">Repeat</keyword>
<evidence type="ECO:0000313" key="8">
    <source>
        <dbReference type="EMBL" id="NME70762.1"/>
    </source>
</evidence>
<keyword evidence="2" id="KW-0433">Leucine-rich repeat</keyword>
<dbReference type="FunFam" id="3.80.10.10:FF:000400">
    <property type="entry name" value="Nuclear pore complex protein NUP107"/>
    <property type="match status" value="1"/>
</dbReference>
<accession>A0A7X9RY27</accession>
<dbReference type="InterPro" id="IPR032675">
    <property type="entry name" value="LRR_dom_sf"/>
</dbReference>
<dbReference type="PANTHER" id="PTHR48054:SF47">
    <property type="entry name" value="OS06G0179800 PROTEIN"/>
    <property type="match status" value="1"/>
</dbReference>
<gene>
    <name evidence="8" type="ORF">HHU12_22505</name>
</gene>
<keyword evidence="9" id="KW-1185">Reference proteome</keyword>
<dbReference type="GO" id="GO:0009653">
    <property type="term" value="P:anatomical structure morphogenesis"/>
    <property type="evidence" value="ECO:0007669"/>
    <property type="project" value="UniProtKB-ARBA"/>
</dbReference>
<keyword evidence="5" id="KW-0472">Membrane</keyword>
<evidence type="ECO:0000256" key="2">
    <source>
        <dbReference type="ARBA" id="ARBA00022614"/>
    </source>
</evidence>
<dbReference type="Proteomes" id="UP000576082">
    <property type="component" value="Unassembled WGS sequence"/>
</dbReference>
<reference evidence="8 9" key="1">
    <citation type="submission" date="2020-04" db="EMBL/GenBank/DDBJ databases">
        <title>Flammeovirga sp. SR4, a novel species isolated from seawater.</title>
        <authorList>
            <person name="Wang X."/>
        </authorList>
    </citation>
    <scope>NUCLEOTIDE SEQUENCE [LARGE SCALE GENOMIC DNA]</scope>
    <source>
        <strain evidence="8 9">ATCC 23126</strain>
    </source>
</reference>
<comment type="subcellular location">
    <subcellularLocation>
        <location evidence="1">Membrane</location>
    </subcellularLocation>
</comment>
<protein>
    <submittedName>
        <fullName evidence="8">DUF4493 domain-containing protein</fullName>
    </submittedName>
</protein>
<dbReference type="InterPro" id="IPR001611">
    <property type="entry name" value="Leu-rich_rpt"/>
</dbReference>
<evidence type="ECO:0000256" key="4">
    <source>
        <dbReference type="ARBA" id="ARBA00022737"/>
    </source>
</evidence>
<evidence type="ECO:0000256" key="1">
    <source>
        <dbReference type="ARBA" id="ARBA00004370"/>
    </source>
</evidence>
<dbReference type="PRINTS" id="PR00019">
    <property type="entry name" value="LEURICHRPT"/>
</dbReference>
<organism evidence="8 9">
    <name type="scientific">Flammeovirga aprica JL-4</name>
    <dbReference type="NCBI Taxonomy" id="694437"/>
    <lineage>
        <taxon>Bacteria</taxon>
        <taxon>Pseudomonadati</taxon>
        <taxon>Bacteroidota</taxon>
        <taxon>Cytophagia</taxon>
        <taxon>Cytophagales</taxon>
        <taxon>Flammeovirgaceae</taxon>
        <taxon>Flammeovirga</taxon>
    </lineage>
</organism>
<dbReference type="PANTHER" id="PTHR48054">
    <property type="entry name" value="RECEPTOR KINASE-LIKE PROTEIN XA21"/>
    <property type="match status" value="1"/>
</dbReference>
<dbReference type="Pfam" id="PF23598">
    <property type="entry name" value="LRR_14"/>
    <property type="match status" value="2"/>
</dbReference>
<keyword evidence="3 6" id="KW-0732">Signal</keyword>
<evidence type="ECO:0000313" key="9">
    <source>
        <dbReference type="Proteomes" id="UP000576082"/>
    </source>
</evidence>
<evidence type="ECO:0000259" key="7">
    <source>
        <dbReference type="Pfam" id="PF23598"/>
    </source>
</evidence>
<dbReference type="EMBL" id="JABANE010000073">
    <property type="protein sequence ID" value="NME70762.1"/>
    <property type="molecule type" value="Genomic_DNA"/>
</dbReference>
<evidence type="ECO:0000256" key="3">
    <source>
        <dbReference type="ARBA" id="ARBA00022729"/>
    </source>
</evidence>
<dbReference type="SMART" id="SM00369">
    <property type="entry name" value="LRR_TYP"/>
    <property type="match status" value="10"/>
</dbReference>
<dbReference type="InterPro" id="IPR055414">
    <property type="entry name" value="LRR_R13L4/SHOC2-like"/>
</dbReference>